<dbReference type="Gene3D" id="1.10.3450.10">
    <property type="entry name" value="TTHA0068-like"/>
    <property type="match status" value="1"/>
</dbReference>
<dbReference type="InterPro" id="IPR005500">
    <property type="entry name" value="DUF309"/>
</dbReference>
<gene>
    <name evidence="1" type="ORF">HA252_00105</name>
    <name evidence="2" type="ORF">J4203_06135</name>
</gene>
<proteinExistence type="predicted"/>
<evidence type="ECO:0000313" key="2">
    <source>
        <dbReference type="EMBL" id="MBS3063424.1"/>
    </source>
</evidence>
<dbReference type="SUPFAM" id="SSF140663">
    <property type="entry name" value="TTHA0068-like"/>
    <property type="match status" value="1"/>
</dbReference>
<protein>
    <submittedName>
        <fullName evidence="1">DUF309 domain-containing protein</fullName>
    </submittedName>
</protein>
<dbReference type="PANTHER" id="PTHR34796:SF1">
    <property type="entry name" value="EXPRESSED PROTEIN"/>
    <property type="match status" value="1"/>
</dbReference>
<evidence type="ECO:0000313" key="3">
    <source>
        <dbReference type="Proteomes" id="UP000564964"/>
    </source>
</evidence>
<evidence type="ECO:0000313" key="1">
    <source>
        <dbReference type="EMBL" id="HIH15796.1"/>
    </source>
</evidence>
<dbReference type="Proteomes" id="UP000564964">
    <property type="component" value="Unassembled WGS sequence"/>
</dbReference>
<dbReference type="InterPro" id="IPR023203">
    <property type="entry name" value="TTHA0068_sf"/>
</dbReference>
<name>A0A7J4JKK5_9ARCH</name>
<reference evidence="2" key="2">
    <citation type="submission" date="2021-03" db="EMBL/GenBank/DDBJ databases">
        <authorList>
            <person name="Jaffe A."/>
        </authorList>
    </citation>
    <scope>NUCLEOTIDE SEQUENCE</scope>
    <source>
        <strain evidence="2">RIFCSPLOWO2_01_FULL_58_19</strain>
    </source>
</reference>
<dbReference type="EMBL" id="JAGVWE010000005">
    <property type="protein sequence ID" value="MBS3063424.1"/>
    <property type="molecule type" value="Genomic_DNA"/>
</dbReference>
<dbReference type="PANTHER" id="PTHR34796">
    <property type="entry name" value="EXPRESSED PROTEIN"/>
    <property type="match status" value="1"/>
</dbReference>
<organism evidence="1 3">
    <name type="scientific">Candidatus Iainarchaeum sp</name>
    <dbReference type="NCBI Taxonomy" id="3101447"/>
    <lineage>
        <taxon>Archaea</taxon>
        <taxon>Candidatus Iainarchaeota</taxon>
        <taxon>Candidatus Iainarchaeia</taxon>
        <taxon>Candidatus Iainarchaeales</taxon>
        <taxon>Candidatus Iainarchaeaceae</taxon>
        <taxon>Candidatus Iainarchaeum</taxon>
    </lineage>
</organism>
<comment type="caution">
    <text evidence="1">The sequence shown here is derived from an EMBL/GenBank/DDBJ whole genome shotgun (WGS) entry which is preliminary data.</text>
</comment>
<dbReference type="AlphaFoldDB" id="A0A7J4JKK5"/>
<dbReference type="Proteomes" id="UP000678237">
    <property type="component" value="Unassembled WGS sequence"/>
</dbReference>
<dbReference type="Pfam" id="PF03745">
    <property type="entry name" value="DUF309"/>
    <property type="match status" value="1"/>
</dbReference>
<dbReference type="EMBL" id="DUGH01000003">
    <property type="protein sequence ID" value="HIH15796.1"/>
    <property type="molecule type" value="Genomic_DNA"/>
</dbReference>
<accession>A0A7J4JKK5</accession>
<reference evidence="1" key="1">
    <citation type="journal article" date="2020" name="bioRxiv">
        <title>A rank-normalized archaeal taxonomy based on genome phylogeny resolves widespread incomplete and uneven classifications.</title>
        <authorList>
            <person name="Rinke C."/>
            <person name="Chuvochina M."/>
            <person name="Mussig A.J."/>
            <person name="Chaumeil P.-A."/>
            <person name="Waite D.W."/>
            <person name="Whitman W.B."/>
            <person name="Parks D.H."/>
            <person name="Hugenholtz P."/>
        </authorList>
    </citation>
    <scope>NUCLEOTIDE SEQUENCE</scope>
    <source>
        <strain evidence="1">UBA10219</strain>
    </source>
</reference>
<sequence length="120" mass="13886">MESGKLREAVALFNEQKFFECHEVLEVLWRVEKGKDKRFYQGILQFAVALEHHKRGNAGGFFKVLQDARQSLEGYPTPYQGIKLQKLRDDLEGWWDYAIGRSKTTPGFPHIEFTQGIILG</sequence>
<reference evidence="2" key="3">
    <citation type="submission" date="2021-05" db="EMBL/GenBank/DDBJ databases">
        <title>Protein family content uncovers lineage relationships and bacterial pathway maintenance mechanisms in DPANN archaea.</title>
        <authorList>
            <person name="Castelle C.J."/>
            <person name="Meheust R."/>
            <person name="Jaffe A.L."/>
            <person name="Seitz K."/>
            <person name="Gong X."/>
            <person name="Baker B.J."/>
            <person name="Banfield J.F."/>
        </authorList>
    </citation>
    <scope>NUCLEOTIDE SEQUENCE</scope>
    <source>
        <strain evidence="2">RIFCSPLOWO2_01_FULL_58_19</strain>
    </source>
</reference>